<accession>A0ABV0U6J4</accession>
<dbReference type="Proteomes" id="UP001482620">
    <property type="component" value="Unassembled WGS sequence"/>
</dbReference>
<organism evidence="1 2">
    <name type="scientific">Ilyodon furcidens</name>
    <name type="common">goldbreast splitfin</name>
    <dbReference type="NCBI Taxonomy" id="33524"/>
    <lineage>
        <taxon>Eukaryota</taxon>
        <taxon>Metazoa</taxon>
        <taxon>Chordata</taxon>
        <taxon>Craniata</taxon>
        <taxon>Vertebrata</taxon>
        <taxon>Euteleostomi</taxon>
        <taxon>Actinopterygii</taxon>
        <taxon>Neopterygii</taxon>
        <taxon>Teleostei</taxon>
        <taxon>Neoteleostei</taxon>
        <taxon>Acanthomorphata</taxon>
        <taxon>Ovalentaria</taxon>
        <taxon>Atherinomorphae</taxon>
        <taxon>Cyprinodontiformes</taxon>
        <taxon>Goodeidae</taxon>
        <taxon>Ilyodon</taxon>
    </lineage>
</organism>
<reference evidence="1 2" key="1">
    <citation type="submission" date="2021-06" db="EMBL/GenBank/DDBJ databases">
        <authorList>
            <person name="Palmer J.M."/>
        </authorList>
    </citation>
    <scope>NUCLEOTIDE SEQUENCE [LARGE SCALE GENOMIC DNA]</scope>
    <source>
        <strain evidence="2">if_2019</strain>
        <tissue evidence="1">Muscle</tissue>
    </source>
</reference>
<keyword evidence="2" id="KW-1185">Reference proteome</keyword>
<comment type="caution">
    <text evidence="1">The sequence shown here is derived from an EMBL/GenBank/DDBJ whole genome shotgun (WGS) entry which is preliminary data.</text>
</comment>
<protein>
    <submittedName>
        <fullName evidence="1">Uncharacterized protein</fullName>
    </submittedName>
</protein>
<gene>
    <name evidence="1" type="ORF">ILYODFUR_014669</name>
</gene>
<evidence type="ECO:0000313" key="2">
    <source>
        <dbReference type="Proteomes" id="UP001482620"/>
    </source>
</evidence>
<name>A0ABV0U6J4_9TELE</name>
<evidence type="ECO:0000313" key="1">
    <source>
        <dbReference type="EMBL" id="MEQ2240419.1"/>
    </source>
</evidence>
<feature type="non-terminal residue" evidence="1">
    <location>
        <position position="1"/>
    </location>
</feature>
<proteinExistence type="predicted"/>
<dbReference type="EMBL" id="JAHRIQ010059174">
    <property type="protein sequence ID" value="MEQ2240419.1"/>
    <property type="molecule type" value="Genomic_DNA"/>
</dbReference>
<sequence length="111" mass="12565">GFSEELVLVLASEPRDEGFEEEAPPDPVSEGFKEQLVLVLASEPRYEGFKEEAPPDPVSEGFKVQLVLVLTSEGHNLGSPLWWRNLLQLPSWGLQTRPNLTYFLQMLVRQD</sequence>